<keyword evidence="9 12" id="KW-0501">Molybdenum cofactor biosynthesis</keyword>
<feature type="binding site" evidence="12">
    <location>
        <position position="26"/>
    </location>
    <ligand>
        <name>[4Fe-4S] cluster</name>
        <dbReference type="ChEBI" id="CHEBI:49883"/>
        <label>1</label>
        <note>4Fe-4S-S-AdoMet</note>
    </ligand>
</feature>
<evidence type="ECO:0000256" key="2">
    <source>
        <dbReference type="ARBA" id="ARBA00022485"/>
    </source>
</evidence>
<comment type="caution">
    <text evidence="14">The sequence shown here is derived from an EMBL/GenBank/DDBJ whole genome shotgun (WGS) entry which is preliminary data.</text>
</comment>
<comment type="catalytic activity">
    <reaction evidence="11 12">
        <text>GTP + AH2 + S-adenosyl-L-methionine = (8S)-3',8-cyclo-7,8-dihydroguanosine 5'-triphosphate + 5'-deoxyadenosine + L-methionine + A + H(+)</text>
        <dbReference type="Rhea" id="RHEA:49576"/>
        <dbReference type="ChEBI" id="CHEBI:13193"/>
        <dbReference type="ChEBI" id="CHEBI:15378"/>
        <dbReference type="ChEBI" id="CHEBI:17319"/>
        <dbReference type="ChEBI" id="CHEBI:17499"/>
        <dbReference type="ChEBI" id="CHEBI:37565"/>
        <dbReference type="ChEBI" id="CHEBI:57844"/>
        <dbReference type="ChEBI" id="CHEBI:59789"/>
        <dbReference type="ChEBI" id="CHEBI:131766"/>
        <dbReference type="EC" id="4.1.99.22"/>
    </reaction>
</comment>
<comment type="function">
    <text evidence="12">Catalyzes the cyclization of GTP to (8S)-3',8-cyclo-7,8-dihydroguanosine 5'-triphosphate.</text>
</comment>
<keyword evidence="10 12" id="KW-0456">Lyase</keyword>
<keyword evidence="5 12" id="KW-0547">Nucleotide-binding</keyword>
<keyword evidence="3 12" id="KW-0949">S-adenosyl-L-methionine</keyword>
<dbReference type="SFLD" id="SFLDG01383">
    <property type="entry name" value="cyclic_pyranopterin_phosphate"/>
    <property type="match status" value="1"/>
</dbReference>
<dbReference type="EC" id="4.1.99.22" evidence="1 12"/>
<protein>
    <recommendedName>
        <fullName evidence="1 12">GTP 3',8-cyclase</fullName>
        <ecNumber evidence="1 12">4.1.99.22</ecNumber>
    </recommendedName>
    <alternativeName>
        <fullName evidence="12">Molybdenum cofactor biosynthesis protein A</fullName>
    </alternativeName>
</protein>
<dbReference type="PROSITE" id="PS01305">
    <property type="entry name" value="MOAA_NIFB_PQQE"/>
    <property type="match status" value="1"/>
</dbReference>
<dbReference type="SFLD" id="SFLDS00029">
    <property type="entry name" value="Radical_SAM"/>
    <property type="match status" value="1"/>
</dbReference>
<dbReference type="InterPro" id="IPR040064">
    <property type="entry name" value="MoaA-like"/>
</dbReference>
<feature type="binding site" evidence="12">
    <location>
        <position position="253"/>
    </location>
    <ligand>
        <name>[4Fe-4S] cluster</name>
        <dbReference type="ChEBI" id="CHEBI:49883"/>
        <label>2</label>
        <note>4Fe-4S-substrate</note>
    </ligand>
</feature>
<dbReference type="InterPro" id="IPR007197">
    <property type="entry name" value="rSAM"/>
</dbReference>
<comment type="cofactor">
    <cofactor evidence="12">
        <name>[4Fe-4S] cluster</name>
        <dbReference type="ChEBI" id="CHEBI:49883"/>
    </cofactor>
    <text evidence="12">Binds 2 [4Fe-4S] clusters. Binds 1 [4Fe-4S] cluster coordinated with 3 cysteines and an exchangeable S-adenosyl-L-methionine and 1 [4Fe-4S] cluster coordinated with 3 cysteines and the GTP-derived substrate.</text>
</comment>
<dbReference type="Pfam" id="PF04055">
    <property type="entry name" value="Radical_SAM"/>
    <property type="match status" value="1"/>
</dbReference>
<dbReference type="InterPro" id="IPR006638">
    <property type="entry name" value="Elp3/MiaA/NifB-like_rSAM"/>
</dbReference>
<dbReference type="HAMAP" id="MF_01225_B">
    <property type="entry name" value="MoaA_B"/>
    <property type="match status" value="1"/>
</dbReference>
<feature type="binding site" evidence="12">
    <location>
        <position position="68"/>
    </location>
    <ligand>
        <name>S-adenosyl-L-methionine</name>
        <dbReference type="ChEBI" id="CHEBI:59789"/>
    </ligand>
</feature>
<dbReference type="SFLD" id="SFLDG01386">
    <property type="entry name" value="main_SPASM_domain-containing"/>
    <property type="match status" value="1"/>
</dbReference>
<evidence type="ECO:0000256" key="3">
    <source>
        <dbReference type="ARBA" id="ARBA00022691"/>
    </source>
</evidence>
<evidence type="ECO:0000313" key="15">
    <source>
        <dbReference type="Proteomes" id="UP001481413"/>
    </source>
</evidence>
<feature type="binding site" evidence="12">
    <location>
        <position position="29"/>
    </location>
    <ligand>
        <name>[4Fe-4S] cluster</name>
        <dbReference type="ChEBI" id="CHEBI:49883"/>
        <label>1</label>
        <note>4Fe-4S-S-AdoMet</note>
    </ligand>
</feature>
<evidence type="ECO:0000256" key="5">
    <source>
        <dbReference type="ARBA" id="ARBA00022741"/>
    </source>
</evidence>
<reference evidence="14 15" key="1">
    <citation type="submission" date="2024-04" db="EMBL/GenBank/DDBJ databases">
        <title>Draft genome sequence of Thalassolituus maritimus NBRC 116585.</title>
        <authorList>
            <person name="Miyakawa T."/>
            <person name="Kusuya Y."/>
            <person name="Miura T."/>
        </authorList>
    </citation>
    <scope>NUCLEOTIDE SEQUENCE [LARGE SCALE GENOMIC DNA]</scope>
    <source>
        <strain evidence="14 15">5NW40-0001</strain>
    </source>
</reference>
<dbReference type="Gene3D" id="3.20.20.70">
    <property type="entry name" value="Aldolase class I"/>
    <property type="match status" value="1"/>
</dbReference>
<dbReference type="InterPro" id="IPR058240">
    <property type="entry name" value="rSAM_sf"/>
</dbReference>
<comment type="pathway">
    <text evidence="12">Cofactor biosynthesis; molybdopterin biosynthesis.</text>
</comment>
<evidence type="ECO:0000256" key="8">
    <source>
        <dbReference type="ARBA" id="ARBA00023134"/>
    </source>
</evidence>
<feature type="binding site" evidence="12">
    <location>
        <position position="256"/>
    </location>
    <ligand>
        <name>[4Fe-4S] cluster</name>
        <dbReference type="ChEBI" id="CHEBI:49883"/>
        <label>2</label>
        <note>4Fe-4S-substrate</note>
    </ligand>
</feature>
<evidence type="ECO:0000256" key="9">
    <source>
        <dbReference type="ARBA" id="ARBA00023150"/>
    </source>
</evidence>
<feature type="binding site" evidence="12">
    <location>
        <begin position="258"/>
        <end position="260"/>
    </location>
    <ligand>
        <name>GTP</name>
        <dbReference type="ChEBI" id="CHEBI:37565"/>
    </ligand>
</feature>
<evidence type="ECO:0000256" key="7">
    <source>
        <dbReference type="ARBA" id="ARBA00023014"/>
    </source>
</evidence>
<evidence type="ECO:0000256" key="10">
    <source>
        <dbReference type="ARBA" id="ARBA00023239"/>
    </source>
</evidence>
<evidence type="ECO:0000256" key="1">
    <source>
        <dbReference type="ARBA" id="ARBA00012167"/>
    </source>
</evidence>
<dbReference type="InterPro" id="IPR013483">
    <property type="entry name" value="MoaA"/>
</dbReference>
<dbReference type="Proteomes" id="UP001481413">
    <property type="component" value="Unassembled WGS sequence"/>
</dbReference>
<keyword evidence="15" id="KW-1185">Reference proteome</keyword>
<evidence type="ECO:0000256" key="11">
    <source>
        <dbReference type="ARBA" id="ARBA00048697"/>
    </source>
</evidence>
<evidence type="ECO:0000256" key="6">
    <source>
        <dbReference type="ARBA" id="ARBA00023004"/>
    </source>
</evidence>
<keyword evidence="2 12" id="KW-0004">4Fe-4S</keyword>
<dbReference type="SMART" id="SM00729">
    <property type="entry name" value="Elp3"/>
    <property type="match status" value="1"/>
</dbReference>
<comment type="subunit">
    <text evidence="12">Monomer and homodimer.</text>
</comment>
<feature type="binding site" evidence="12">
    <location>
        <position position="119"/>
    </location>
    <ligand>
        <name>S-adenosyl-L-methionine</name>
        <dbReference type="ChEBI" id="CHEBI:59789"/>
    </ligand>
</feature>
<dbReference type="NCBIfam" id="TIGR02666">
    <property type="entry name" value="moaA"/>
    <property type="match status" value="1"/>
</dbReference>
<name>A0ABP9ZX27_9GAMM</name>
<dbReference type="CDD" id="cd01335">
    <property type="entry name" value="Radical_SAM"/>
    <property type="match status" value="1"/>
</dbReference>
<organism evidence="14 15">
    <name type="scientific">Thalassolituus maritimus</name>
    <dbReference type="NCBI Taxonomy" id="484498"/>
    <lineage>
        <taxon>Bacteria</taxon>
        <taxon>Pseudomonadati</taxon>
        <taxon>Pseudomonadota</taxon>
        <taxon>Gammaproteobacteria</taxon>
        <taxon>Oceanospirillales</taxon>
        <taxon>Oceanospirillaceae</taxon>
        <taxon>Thalassolituus</taxon>
    </lineage>
</organism>
<feature type="binding site" evidence="12">
    <location>
        <position position="95"/>
    </location>
    <ligand>
        <name>GTP</name>
        <dbReference type="ChEBI" id="CHEBI:37565"/>
    </ligand>
</feature>
<feature type="binding site" evidence="12">
    <location>
        <position position="190"/>
    </location>
    <ligand>
        <name>S-adenosyl-L-methionine</name>
        <dbReference type="ChEBI" id="CHEBI:59789"/>
    </ligand>
</feature>
<feature type="binding site" evidence="12">
    <location>
        <position position="270"/>
    </location>
    <ligand>
        <name>[4Fe-4S] cluster</name>
        <dbReference type="ChEBI" id="CHEBI:49883"/>
        <label>2</label>
        <note>4Fe-4S-substrate</note>
    </ligand>
</feature>
<dbReference type="InterPro" id="IPR000385">
    <property type="entry name" value="MoaA_NifB_PqqE_Fe-S-bd_CS"/>
</dbReference>
<dbReference type="PANTHER" id="PTHR22960">
    <property type="entry name" value="MOLYBDOPTERIN COFACTOR SYNTHESIS PROTEIN A"/>
    <property type="match status" value="1"/>
</dbReference>
<feature type="binding site" evidence="12">
    <location>
        <position position="156"/>
    </location>
    <ligand>
        <name>GTP</name>
        <dbReference type="ChEBI" id="CHEBI:37565"/>
    </ligand>
</feature>
<feature type="binding site" evidence="12">
    <location>
        <position position="15"/>
    </location>
    <ligand>
        <name>GTP</name>
        <dbReference type="ChEBI" id="CHEBI:37565"/>
    </ligand>
</feature>
<dbReference type="InterPro" id="IPR010505">
    <property type="entry name" value="MoaA_twitch"/>
</dbReference>
<comment type="similarity">
    <text evidence="12">Belongs to the radical SAM superfamily. MoaA family.</text>
</comment>
<keyword evidence="7 12" id="KW-0411">Iron-sulfur</keyword>
<feature type="domain" description="Radical SAM core" evidence="13">
    <location>
        <begin position="6"/>
        <end position="230"/>
    </location>
</feature>
<gene>
    <name evidence="12 14" type="primary">moaA</name>
    <name evidence="14" type="ORF">NBRC116585_08100</name>
</gene>
<evidence type="ECO:0000259" key="13">
    <source>
        <dbReference type="PROSITE" id="PS51918"/>
    </source>
</evidence>
<dbReference type="SUPFAM" id="SSF102114">
    <property type="entry name" value="Radical SAM enzymes"/>
    <property type="match status" value="1"/>
</dbReference>
<sequence>MTLQDHHGRRFTYLRLSITDACNFRCNYCLPDGYQCSDSTPHLSVDEIRRTAMTFARLGTQKIRITGGEPALRRDLPEIIRAVASVPGIEEVALTTNGWKLPKLLPAWADAGLTRLNVSIDSLDPRQFQAITGHNRLQDLLGGLEVARQLGFTGIKVNAVLMREHNADQLPRFLEWIRETPVTLRFIELMQTGDNHEFFQQNHVRGEDIKAQLLADNWQPVLKNTTDGPAQEFWHPEYAGRIGLIMPYSKDFCQSCNRLRVSATGQLHLCLFGEQGFDLRPLLASDETLDDAADFVRHCLDDKKATHALHDGNTGVRTHFAGIGG</sequence>
<dbReference type="PANTHER" id="PTHR22960:SF28">
    <property type="entry name" value="GTP 3',8-CYCLASE"/>
    <property type="match status" value="1"/>
</dbReference>
<keyword evidence="4 12" id="KW-0479">Metal-binding</keyword>
<accession>A0ABP9ZX27</accession>
<keyword evidence="8 12" id="KW-0342">GTP-binding</keyword>
<dbReference type="EMBL" id="BAABWH010000002">
    <property type="protein sequence ID" value="GAA6144693.1"/>
    <property type="molecule type" value="Genomic_DNA"/>
</dbReference>
<feature type="binding site" evidence="12">
    <location>
        <position position="64"/>
    </location>
    <ligand>
        <name>GTP</name>
        <dbReference type="ChEBI" id="CHEBI:37565"/>
    </ligand>
</feature>
<dbReference type="CDD" id="cd21117">
    <property type="entry name" value="Twitch_MoaA"/>
    <property type="match status" value="1"/>
</dbReference>
<dbReference type="InterPro" id="IPR050105">
    <property type="entry name" value="MoCo_biosynth_MoaA/MoaC"/>
</dbReference>
<dbReference type="RefSeq" id="WP_353293636.1">
    <property type="nucleotide sequence ID" value="NZ_BAABWH010000002.1"/>
</dbReference>
<keyword evidence="6 12" id="KW-0408">Iron</keyword>
<dbReference type="Pfam" id="PF06463">
    <property type="entry name" value="Mob_synth_C"/>
    <property type="match status" value="1"/>
</dbReference>
<evidence type="ECO:0000256" key="12">
    <source>
        <dbReference type="HAMAP-Rule" id="MF_01225"/>
    </source>
</evidence>
<dbReference type="PROSITE" id="PS51918">
    <property type="entry name" value="RADICAL_SAM"/>
    <property type="match status" value="1"/>
</dbReference>
<dbReference type="InterPro" id="IPR013785">
    <property type="entry name" value="Aldolase_TIM"/>
</dbReference>
<dbReference type="SFLD" id="SFLDG01067">
    <property type="entry name" value="SPASM/twitch_domain_containing"/>
    <property type="match status" value="1"/>
</dbReference>
<feature type="binding site" evidence="12">
    <location>
        <position position="28"/>
    </location>
    <ligand>
        <name>S-adenosyl-L-methionine</name>
        <dbReference type="ChEBI" id="CHEBI:59789"/>
    </ligand>
</feature>
<evidence type="ECO:0000256" key="4">
    <source>
        <dbReference type="ARBA" id="ARBA00022723"/>
    </source>
</evidence>
<evidence type="ECO:0000313" key="14">
    <source>
        <dbReference type="EMBL" id="GAA6144693.1"/>
    </source>
</evidence>
<feature type="binding site" evidence="12">
    <location>
        <position position="22"/>
    </location>
    <ligand>
        <name>[4Fe-4S] cluster</name>
        <dbReference type="ChEBI" id="CHEBI:49883"/>
        <label>1</label>
        <note>4Fe-4S-S-AdoMet</note>
    </ligand>
</feature>
<proteinExistence type="inferred from homology"/>